<comment type="caution">
    <text evidence="4">The sequence shown here is derived from an EMBL/GenBank/DDBJ whole genome shotgun (WGS) entry which is preliminary data.</text>
</comment>
<dbReference type="PANTHER" id="PTHR43249:SF1">
    <property type="entry name" value="D-GLUCOSIDE 3-DEHYDROGENASE"/>
    <property type="match status" value="1"/>
</dbReference>
<dbReference type="InterPro" id="IPR036291">
    <property type="entry name" value="NAD(P)-bd_dom_sf"/>
</dbReference>
<evidence type="ECO:0000259" key="2">
    <source>
        <dbReference type="Pfam" id="PF01408"/>
    </source>
</evidence>
<dbReference type="InterPro" id="IPR000683">
    <property type="entry name" value="Gfo/Idh/MocA-like_OxRdtase_N"/>
</dbReference>
<gene>
    <name evidence="4" type="primary">ycjS</name>
    <name evidence="4" type="ORF">A9Y57_00350</name>
</gene>
<evidence type="ECO:0000256" key="1">
    <source>
        <dbReference type="ARBA" id="ARBA00010928"/>
    </source>
</evidence>
<dbReference type="PANTHER" id="PTHR43249">
    <property type="entry name" value="UDP-N-ACETYL-2-AMINO-2-DEOXY-D-GLUCURONATE OXIDASE"/>
    <property type="match status" value="1"/>
</dbReference>
<dbReference type="Gene3D" id="3.40.50.720">
    <property type="entry name" value="NAD(P)-binding Rossmann-like Domain"/>
    <property type="match status" value="1"/>
</dbReference>
<dbReference type="AlphaFoldDB" id="A0A854WFA5"/>
<dbReference type="Pfam" id="PF01408">
    <property type="entry name" value="GFO_IDH_MocA"/>
    <property type="match status" value="1"/>
</dbReference>
<dbReference type="SUPFAM" id="SSF51735">
    <property type="entry name" value="NAD(P)-binding Rossmann-fold domains"/>
    <property type="match status" value="1"/>
</dbReference>
<feature type="domain" description="Gfo/Idh/MocA-like oxidoreductase N-terminal" evidence="2">
    <location>
        <begin position="3"/>
        <end position="121"/>
    </location>
</feature>
<dbReference type="InterPro" id="IPR052515">
    <property type="entry name" value="Gfo/Idh/MocA_Oxidoreductase"/>
</dbReference>
<dbReference type="Gene3D" id="3.30.360.10">
    <property type="entry name" value="Dihydrodipicolinate Reductase, domain 2"/>
    <property type="match status" value="1"/>
</dbReference>
<dbReference type="Pfam" id="PF02894">
    <property type="entry name" value="GFO_IDH_MocA_C"/>
    <property type="match status" value="1"/>
</dbReference>
<dbReference type="RefSeq" id="WP_096633319.1">
    <property type="nucleotide sequence ID" value="NZ_LRDN01000012.1"/>
</dbReference>
<dbReference type="Proteomes" id="UP000217465">
    <property type="component" value="Unassembled WGS sequence"/>
</dbReference>
<sequence>MKNAVIIGAGQIAEKVHVSYYKKCEKEIKIVAVVDPFIERAQEFAQSNNIPHFYASIKDMLENEHVDIASICTPNRFHFESVMVLLGEGISVFCEKPPAMTADEAKLMMEKAKDNRVHLAYDFQHRFAWETQELKRKFKDLGDVYYIEANALRRSGVPGWGNFIDKSLQGGGPLIDLGIHMLDTALYLLDFPEIKKVQAYSFNKIGPYKSEGMFGKWDPNKYTVEDSLFGTIECKNGTIIRLNTSFALNIKEDSIYNIKFCGNKSGANLYPLEIFTDNAGQLEYLEKNELSTVNKHDMSVKNFVTTILSDNEFTHLEAEQGYHVQKIIELLYQSAETGESVNYEDY</sequence>
<dbReference type="InterPro" id="IPR004104">
    <property type="entry name" value="Gfo/Idh/MocA-like_OxRdtase_C"/>
</dbReference>
<reference evidence="4 5" key="1">
    <citation type="submission" date="2016-06" db="EMBL/GenBank/DDBJ databases">
        <authorList>
            <person name="Haines A.N."/>
            <person name="Council K.R."/>
        </authorList>
    </citation>
    <scope>NUCLEOTIDE SEQUENCE [LARGE SCALE GENOMIC DNA]</scope>
    <source>
        <strain evidence="4 5">SP158-29</strain>
    </source>
</reference>
<dbReference type="GO" id="GO:0000166">
    <property type="term" value="F:nucleotide binding"/>
    <property type="evidence" value="ECO:0007669"/>
    <property type="project" value="InterPro"/>
</dbReference>
<dbReference type="EMBL" id="NSGR01000004">
    <property type="protein sequence ID" value="PCH13716.1"/>
    <property type="molecule type" value="Genomic_DNA"/>
</dbReference>
<dbReference type="SUPFAM" id="SSF55347">
    <property type="entry name" value="Glyceraldehyde-3-phosphate dehydrogenase-like, C-terminal domain"/>
    <property type="match status" value="1"/>
</dbReference>
<comment type="similarity">
    <text evidence="1">Belongs to the Gfo/Idh/MocA family.</text>
</comment>
<evidence type="ECO:0000313" key="5">
    <source>
        <dbReference type="Proteomes" id="UP000217465"/>
    </source>
</evidence>
<feature type="domain" description="Gfo/Idh/MocA-like oxidoreductase C-terminal" evidence="3">
    <location>
        <begin position="140"/>
        <end position="341"/>
    </location>
</feature>
<name>A0A854WFA5_9STRE</name>
<proteinExistence type="inferred from homology"/>
<evidence type="ECO:0000259" key="3">
    <source>
        <dbReference type="Pfam" id="PF02894"/>
    </source>
</evidence>
<protein>
    <submittedName>
        <fullName evidence="4">Putative oxidoreductase YcjS</fullName>
    </submittedName>
</protein>
<organism evidence="4 5">
    <name type="scientific">Streptococcus parauberis</name>
    <dbReference type="NCBI Taxonomy" id="1348"/>
    <lineage>
        <taxon>Bacteria</taxon>
        <taxon>Bacillati</taxon>
        <taxon>Bacillota</taxon>
        <taxon>Bacilli</taxon>
        <taxon>Lactobacillales</taxon>
        <taxon>Streptococcaceae</taxon>
        <taxon>Streptococcus</taxon>
    </lineage>
</organism>
<evidence type="ECO:0000313" key="4">
    <source>
        <dbReference type="EMBL" id="PCH13716.1"/>
    </source>
</evidence>
<accession>A0A854WFA5</accession>